<organism evidence="3 4">
    <name type="scientific">Bifidobacterium choerinum</name>
    <dbReference type="NCBI Taxonomy" id="35760"/>
    <lineage>
        <taxon>Bacteria</taxon>
        <taxon>Bacillati</taxon>
        <taxon>Actinomycetota</taxon>
        <taxon>Actinomycetes</taxon>
        <taxon>Bifidobacteriales</taxon>
        <taxon>Bifidobacteriaceae</taxon>
        <taxon>Bifidobacterium</taxon>
    </lineage>
</organism>
<dbReference type="SUPFAM" id="SSF52540">
    <property type="entry name" value="P-loop containing nucleoside triphosphate hydrolases"/>
    <property type="match status" value="1"/>
</dbReference>
<dbReference type="InterPro" id="IPR027417">
    <property type="entry name" value="P-loop_NTPase"/>
</dbReference>
<dbReference type="PANTHER" id="PTHR43566:SF2">
    <property type="entry name" value="DUF4143 DOMAIN-CONTAINING PROTEIN"/>
    <property type="match status" value="1"/>
</dbReference>
<proteinExistence type="predicted"/>
<dbReference type="PANTHER" id="PTHR43566">
    <property type="entry name" value="CONSERVED PROTEIN"/>
    <property type="match status" value="1"/>
</dbReference>
<sequence length="392" mass="44385">MADRRIIERDLQSVLEERARAYPVVTLTGPRQSGKSTLVRATFPDYEYVSLEDVDMRELAADDPRAFLDRFPTHAIFDEVQRVPQLFSYMQRVVDERNEPGQFILSGSQNFLLLNNISQSLAGRVAVLHLLPLSYRELAQADMAAGPSAFTFEGGYPRLYSSLAAPADFFPNYIATYLDRDVRSELGVRRISAFNTFLTLCAMRVGEVLTLSHLADEADVAASTARDWLSVLEASFIAFPLRPYHRNYGKRLIKSPKLYFYDSGLAANLLGLESADELTASQSRGALFENTVVTEIIKQYQALGKEPRLYYWRDSNQQEADLIIERGGRPHYVIEIKSSSTYRPKHFETLTNIADLMEVPVERRFLVYGGVEAMETRHGNVIGLPDLHRLVD</sequence>
<evidence type="ECO:0000259" key="2">
    <source>
        <dbReference type="Pfam" id="PF13635"/>
    </source>
</evidence>
<dbReference type="Pfam" id="PF13635">
    <property type="entry name" value="DUF4143"/>
    <property type="match status" value="1"/>
</dbReference>
<protein>
    <submittedName>
        <fullName evidence="3">AAA family ATPase</fullName>
    </submittedName>
</protein>
<dbReference type="InterPro" id="IPR041682">
    <property type="entry name" value="AAA_14"/>
</dbReference>
<dbReference type="Pfam" id="PF13173">
    <property type="entry name" value="AAA_14"/>
    <property type="match status" value="1"/>
</dbReference>
<evidence type="ECO:0000313" key="4">
    <source>
        <dbReference type="Proteomes" id="UP000229907"/>
    </source>
</evidence>
<dbReference type="KEGG" id="bcho:BcFMB_05210"/>
<accession>A0A2D3D5P0</accession>
<dbReference type="Proteomes" id="UP000229907">
    <property type="component" value="Chromosome"/>
</dbReference>
<feature type="domain" description="DUF4143" evidence="2">
    <location>
        <begin position="179"/>
        <end position="339"/>
    </location>
</feature>
<gene>
    <name evidence="3" type="ORF">BcFMB_05210</name>
</gene>
<dbReference type="EMBL" id="CP018044">
    <property type="protein sequence ID" value="ATU20415.1"/>
    <property type="molecule type" value="Genomic_DNA"/>
</dbReference>
<dbReference type="InterPro" id="IPR025420">
    <property type="entry name" value="DUF4143"/>
</dbReference>
<evidence type="ECO:0000313" key="3">
    <source>
        <dbReference type="EMBL" id="ATU20415.1"/>
    </source>
</evidence>
<dbReference type="AlphaFoldDB" id="A0A2D3D5P0"/>
<evidence type="ECO:0000259" key="1">
    <source>
        <dbReference type="Pfam" id="PF13173"/>
    </source>
</evidence>
<name>A0A2D3D5P0_9BIFI</name>
<reference evidence="3 4" key="1">
    <citation type="submission" date="2016-11" db="EMBL/GenBank/DDBJ databases">
        <title>complete genome sequence of Bifidobacterium choerinum strain FMB-1.</title>
        <authorList>
            <person name="Park C.-S."/>
            <person name="Jung D.-H."/>
            <person name="Choi D.-S."/>
        </authorList>
    </citation>
    <scope>NUCLEOTIDE SEQUENCE [LARGE SCALE GENOMIC DNA]</scope>
    <source>
        <strain evidence="3 4">FMB-1</strain>
    </source>
</reference>
<feature type="domain" description="AAA" evidence="1">
    <location>
        <begin position="23"/>
        <end position="138"/>
    </location>
</feature>
<dbReference type="RefSeq" id="WP_099721224.1">
    <property type="nucleotide sequence ID" value="NZ_CP018044.1"/>
</dbReference>